<dbReference type="EMBL" id="JAVDWR010000046">
    <property type="protein sequence ID" value="MDR7123170.1"/>
    <property type="molecule type" value="Genomic_DNA"/>
</dbReference>
<reference evidence="1 2" key="1">
    <citation type="submission" date="2023-07" db="EMBL/GenBank/DDBJ databases">
        <title>Sorghum-associated microbial communities from plants grown in Nebraska, USA.</title>
        <authorList>
            <person name="Schachtman D."/>
        </authorList>
    </citation>
    <scope>NUCLEOTIDE SEQUENCE [LARGE SCALE GENOMIC DNA]</scope>
    <source>
        <strain evidence="1 2">4138</strain>
    </source>
</reference>
<evidence type="ECO:0000313" key="1">
    <source>
        <dbReference type="EMBL" id="MDR7123170.1"/>
    </source>
</evidence>
<comment type="caution">
    <text evidence="1">The sequence shown here is derived from an EMBL/GenBank/DDBJ whole genome shotgun (WGS) entry which is preliminary data.</text>
</comment>
<keyword evidence="2" id="KW-1185">Reference proteome</keyword>
<dbReference type="Proteomes" id="UP001257909">
    <property type="component" value="Unassembled WGS sequence"/>
</dbReference>
<organism evidence="1 2">
    <name type="scientific">Rheinheimera soli</name>
    <dbReference type="NCBI Taxonomy" id="443616"/>
    <lineage>
        <taxon>Bacteria</taxon>
        <taxon>Pseudomonadati</taxon>
        <taxon>Pseudomonadota</taxon>
        <taxon>Gammaproteobacteria</taxon>
        <taxon>Chromatiales</taxon>
        <taxon>Chromatiaceae</taxon>
        <taxon>Rheinheimera</taxon>
    </lineage>
</organism>
<gene>
    <name evidence="1" type="ORF">J2W69_004158</name>
</gene>
<dbReference type="RefSeq" id="WP_310282075.1">
    <property type="nucleotide sequence ID" value="NZ_JAVDWR010000046.1"/>
</dbReference>
<protein>
    <submittedName>
        <fullName evidence="1">Uncharacterized protein</fullName>
    </submittedName>
</protein>
<evidence type="ECO:0000313" key="2">
    <source>
        <dbReference type="Proteomes" id="UP001257909"/>
    </source>
</evidence>
<accession>A0ABU1W5C6</accession>
<proteinExistence type="predicted"/>
<sequence>MQNLSEEKLNRLDELLSKLARSPLMFSSFASNPASHGCLIAEFDIAGQFYTVDLSVDKSMYHLVQVDTTELISPNNKYILDAIDYKLTREPQLYLAIHNSLASSDYNAGLYHCYLPTELSTYCPLHIHADFYVDNSRKHIDFQGIEYNKKLITLAADALIKHFEESHISYTIPVICAHLMPSNGKLKEILQYRFGSGNKLAFLIKQFLQRDLGLSFNDIDAIWGLISHYSPERPHGGHHTTYVRDLVGYFTYFSSSELKLVPLVAHDNGLDSDDRPQCVQIPRPSTDDSLADLFCLMRDTRVPPINAISVTVTPWRFPDKIAEKLKLTNVWRGYEESIAVLRAIIRSQNDHIEEEQRAGLLKAAATIDPVKNELPKIRMIGSDRHRSHAILVPAHSPSGWAKADECYFQSELLDKCIKNRGYFPVDDSRAMAYLGGDYQLQLAFWGVWQVLPLKKSAKTGDMNWQLELSVNELQELLAPSEILDCLAKCFELWQRGNFFDSNKSLLQGVHKDLHNTEWLDVTMGKDRVIASPARTFNLSSNQVLSHVPFISLEKIPPAHAALLKWLLVRDVEHEDNIGKLIRAVNCITSQLETSKPRSISREYRLMVAKLNSLRSGINGELSNFPRLVKEGSSIRLADSQEAVYFLTSEERRQIRGRLALPMLDVARDTAIEFIGKLPFIERFKSTYVIKPALESIPGEPGKIEYVAEHVLPKLFAYADISDEISRDPDEDKIKERWGSIDIRSAAEGCDVIIDVQGPEGDQISSSSLENDRAVWMPALNPSKAATLILHPKFDWQNHHDLKAFSKWMALEVFRMPELQQGFAMTLLGETDIEQKKVEDHKKNIASWLSKDDENELVTCIEAMLNKKLEKGAWRLLSTYQGAALRSM</sequence>
<name>A0ABU1W5C6_9GAMM</name>